<dbReference type="PROSITE" id="PS50835">
    <property type="entry name" value="IG_LIKE"/>
    <property type="match status" value="1"/>
</dbReference>
<protein>
    <recommendedName>
        <fullName evidence="5">Ig-like domain-containing protein</fullName>
    </recommendedName>
</protein>
<dbReference type="InterPro" id="IPR051036">
    <property type="entry name" value="SIGLEC"/>
</dbReference>
<gene>
    <name evidence="6" type="ORF">RIMI_LOCUS1858288</name>
</gene>
<dbReference type="PANTHER" id="PTHR12035:SF125">
    <property type="entry name" value="SIALIC ACID-BINDING IG-LIKE LECTIN 5"/>
    <property type="match status" value="1"/>
</dbReference>
<evidence type="ECO:0000313" key="7">
    <source>
        <dbReference type="Proteomes" id="UP001176940"/>
    </source>
</evidence>
<dbReference type="EMBL" id="CAUEEQ010002481">
    <property type="protein sequence ID" value="CAJ0922886.1"/>
    <property type="molecule type" value="Genomic_DNA"/>
</dbReference>
<comment type="caution">
    <text evidence="6">The sequence shown here is derived from an EMBL/GenBank/DDBJ whole genome shotgun (WGS) entry which is preliminary data.</text>
</comment>
<proteinExistence type="predicted"/>
<keyword evidence="2" id="KW-0812">Transmembrane</keyword>
<name>A0ABN9KWL0_9NEOB</name>
<dbReference type="PANTHER" id="PTHR12035">
    <property type="entry name" value="SIALIC ACID BINDING IMMUNOGLOBULIN-LIKE LECTIN"/>
    <property type="match status" value="1"/>
</dbReference>
<keyword evidence="7" id="KW-1185">Reference proteome</keyword>
<dbReference type="SUPFAM" id="SSF48726">
    <property type="entry name" value="Immunoglobulin"/>
    <property type="match status" value="2"/>
</dbReference>
<dbReference type="InterPro" id="IPR007110">
    <property type="entry name" value="Ig-like_dom"/>
</dbReference>
<evidence type="ECO:0000256" key="3">
    <source>
        <dbReference type="ARBA" id="ARBA00022989"/>
    </source>
</evidence>
<evidence type="ECO:0000313" key="6">
    <source>
        <dbReference type="EMBL" id="CAJ0922886.1"/>
    </source>
</evidence>
<organism evidence="6 7">
    <name type="scientific">Ranitomeya imitator</name>
    <name type="common">mimic poison frog</name>
    <dbReference type="NCBI Taxonomy" id="111125"/>
    <lineage>
        <taxon>Eukaryota</taxon>
        <taxon>Metazoa</taxon>
        <taxon>Chordata</taxon>
        <taxon>Craniata</taxon>
        <taxon>Vertebrata</taxon>
        <taxon>Euteleostomi</taxon>
        <taxon>Amphibia</taxon>
        <taxon>Batrachia</taxon>
        <taxon>Anura</taxon>
        <taxon>Neobatrachia</taxon>
        <taxon>Hyloidea</taxon>
        <taxon>Dendrobatidae</taxon>
        <taxon>Dendrobatinae</taxon>
        <taxon>Ranitomeya</taxon>
    </lineage>
</organism>
<dbReference type="InterPro" id="IPR036179">
    <property type="entry name" value="Ig-like_dom_sf"/>
</dbReference>
<reference evidence="6" key="1">
    <citation type="submission" date="2023-07" db="EMBL/GenBank/DDBJ databases">
        <authorList>
            <person name="Stuckert A."/>
        </authorList>
    </citation>
    <scope>NUCLEOTIDE SEQUENCE</scope>
</reference>
<evidence type="ECO:0000256" key="2">
    <source>
        <dbReference type="ARBA" id="ARBA00022692"/>
    </source>
</evidence>
<dbReference type="InterPro" id="IPR013783">
    <property type="entry name" value="Ig-like_fold"/>
</dbReference>
<dbReference type="Gene3D" id="2.60.40.10">
    <property type="entry name" value="Immunoglobulins"/>
    <property type="match status" value="2"/>
</dbReference>
<evidence type="ECO:0000256" key="1">
    <source>
        <dbReference type="ARBA" id="ARBA00004167"/>
    </source>
</evidence>
<evidence type="ECO:0000256" key="4">
    <source>
        <dbReference type="ARBA" id="ARBA00023136"/>
    </source>
</evidence>
<keyword evidence="3" id="KW-1133">Transmembrane helix</keyword>
<evidence type="ECO:0000259" key="5">
    <source>
        <dbReference type="PROSITE" id="PS50835"/>
    </source>
</evidence>
<accession>A0ABN9KWL0</accession>
<sequence>MMLGQSLNKVDVPCRWLLGSHTNCQEPDYGIHIDPHVQVQRGLCAHVPCTFTVPTNISLRTNIIGSWYSSRTGQLVAAQGDSTHYTNGRFELIGNVTRGDCSLYIQEPLSTDEGVYFFIIKDPEINFTYTNIQPYVQVTELKDKPSISSTRLVDGKKVTLKCISPGKCRNITTPHFSWEGVTIDSTPKTYKTTYIVSGLRTFDSRMTFTPKKSHNNSTLFCRATFNQGLYTVEKRTLNVEYSPSIYLTSEGSVKITIALTQPGLAVHNS</sequence>
<dbReference type="Proteomes" id="UP001176940">
    <property type="component" value="Unassembled WGS sequence"/>
</dbReference>
<comment type="subcellular location">
    <subcellularLocation>
        <location evidence="1">Membrane</location>
        <topology evidence="1">Single-pass membrane protein</topology>
    </subcellularLocation>
</comment>
<feature type="domain" description="Ig-like" evidence="5">
    <location>
        <begin position="134"/>
        <end position="238"/>
    </location>
</feature>
<keyword evidence="4" id="KW-0472">Membrane</keyword>